<protein>
    <submittedName>
        <fullName evidence="3">DUF2381 family protein</fullName>
    </submittedName>
</protein>
<evidence type="ECO:0000256" key="1">
    <source>
        <dbReference type="SAM" id="MobiDB-lite"/>
    </source>
</evidence>
<sequence length="307" mass="34110">MPTPTPTLLALVLLQIATVVEAASACEDSRRIELSSPPTATTLEICVSPGIMTAFLFDTRVSLELQDEMRFVEVLRGRNGISFMPPRDMAIGERLRLTARSADGSSEELVTFTLVAHRGRATRQVEVYRDRRTRESYQQEAEQERASNQQLREENQRLLAQVEQNQGLRGIVANKLMDEVGIEATSLTLNKAGLAPHVLSYTKVTCFRAKMLVLVWVLISNTTSAPWMATGASLIDARGEELPGLILRQDAPIQPTEIRPVFVEARVSDGQAQGTMVLKIWDESSRTVTIPGVKFPEIKETAREIHN</sequence>
<dbReference type="InterPro" id="IPR011754">
    <property type="entry name" value="Mxa_paralog_2268"/>
</dbReference>
<feature type="signal peptide" evidence="2">
    <location>
        <begin position="1"/>
        <end position="22"/>
    </location>
</feature>
<dbReference type="NCBIfam" id="TIGR02268">
    <property type="entry name" value="Myxococcus xanthus paralogous family TIGR02268"/>
    <property type="match status" value="1"/>
</dbReference>
<feature type="chain" id="PRO_5046527370" evidence="2">
    <location>
        <begin position="23"/>
        <end position="307"/>
    </location>
</feature>
<dbReference type="Pfam" id="PF09544">
    <property type="entry name" value="DUF2381"/>
    <property type="match status" value="1"/>
</dbReference>
<keyword evidence="2" id="KW-0732">Signal</keyword>
<organism evidence="3 4">
    <name type="scientific">Archangium minus</name>
    <dbReference type="NCBI Taxonomy" id="83450"/>
    <lineage>
        <taxon>Bacteria</taxon>
        <taxon>Pseudomonadati</taxon>
        <taxon>Myxococcota</taxon>
        <taxon>Myxococcia</taxon>
        <taxon>Myxococcales</taxon>
        <taxon>Cystobacterineae</taxon>
        <taxon>Archangiaceae</taxon>
        <taxon>Archangium</taxon>
    </lineage>
</organism>
<proteinExistence type="predicted"/>
<evidence type="ECO:0000313" key="4">
    <source>
        <dbReference type="Proteomes" id="UP001611383"/>
    </source>
</evidence>
<name>A0ABY9WX33_9BACT</name>
<dbReference type="RefSeq" id="WP_395804288.1">
    <property type="nucleotide sequence ID" value="NZ_CP043494.1"/>
</dbReference>
<reference evidence="3 4" key="1">
    <citation type="submission" date="2019-08" db="EMBL/GenBank/DDBJ databases">
        <title>Archangium and Cystobacter genomes.</title>
        <authorList>
            <person name="Chen I.-C.K."/>
            <person name="Wielgoss S."/>
        </authorList>
    </citation>
    <scope>NUCLEOTIDE SEQUENCE [LARGE SCALE GENOMIC DNA]</scope>
    <source>
        <strain evidence="3 4">Cbm 6</strain>
    </source>
</reference>
<evidence type="ECO:0000256" key="2">
    <source>
        <dbReference type="SAM" id="SignalP"/>
    </source>
</evidence>
<feature type="region of interest" description="Disordered" evidence="1">
    <location>
        <begin position="132"/>
        <end position="151"/>
    </location>
</feature>
<evidence type="ECO:0000313" key="3">
    <source>
        <dbReference type="EMBL" id="WNG47675.1"/>
    </source>
</evidence>
<keyword evidence="4" id="KW-1185">Reference proteome</keyword>
<dbReference type="EMBL" id="CP043494">
    <property type="protein sequence ID" value="WNG47675.1"/>
    <property type="molecule type" value="Genomic_DNA"/>
</dbReference>
<dbReference type="Proteomes" id="UP001611383">
    <property type="component" value="Chromosome"/>
</dbReference>
<gene>
    <name evidence="3" type="ORF">F0U60_28765</name>
</gene>
<accession>A0ABY9WX33</accession>